<evidence type="ECO:0000313" key="3">
    <source>
        <dbReference type="EMBL" id="OMH41269.1"/>
    </source>
</evidence>
<keyword evidence="1" id="KW-0175">Coiled coil</keyword>
<protein>
    <recommendedName>
        <fullName evidence="5">Pilus assembly protein PilO</fullName>
    </recommendedName>
</protein>
<dbReference type="GO" id="GO:0043107">
    <property type="term" value="P:type IV pilus-dependent motility"/>
    <property type="evidence" value="ECO:0007669"/>
    <property type="project" value="InterPro"/>
</dbReference>
<sequence>MAFEGLLDDLKDRWAEIPKWQKWIAYVVVLIIAAYVYKMNVIDPINLKIEQLKRQISQKRVKVTRLLAVEKRRNELKKEIDELEAKIAALEIKLPTGNEEVSDIIKSIAKNTGNTEIGLIKRGKEQNKEYYNQIDYTVVMKTRFPNFIAWCESLVKANRIMTFGDMSMVGLTPEKKKMTIEKLFKGKEQKKEKEYYSYKYTVQVNLNLNAYTLKR</sequence>
<evidence type="ECO:0000256" key="1">
    <source>
        <dbReference type="SAM" id="Coils"/>
    </source>
</evidence>
<dbReference type="OrthoDB" id="13283at2"/>
<dbReference type="InterPro" id="IPR007445">
    <property type="entry name" value="PilO"/>
</dbReference>
<dbReference type="GO" id="GO:0043683">
    <property type="term" value="P:type IV pilus assembly"/>
    <property type="evidence" value="ECO:0007669"/>
    <property type="project" value="InterPro"/>
</dbReference>
<keyword evidence="2" id="KW-1133">Transmembrane helix</keyword>
<organism evidence="3 4">
    <name type="scientific">Desulfurobacterium indicum</name>
    <dbReference type="NCBI Taxonomy" id="1914305"/>
    <lineage>
        <taxon>Bacteria</taxon>
        <taxon>Pseudomonadati</taxon>
        <taxon>Aquificota</taxon>
        <taxon>Aquificia</taxon>
        <taxon>Desulfurobacteriales</taxon>
        <taxon>Desulfurobacteriaceae</taxon>
        <taxon>Desulfurobacterium</taxon>
    </lineage>
</organism>
<evidence type="ECO:0008006" key="5">
    <source>
        <dbReference type="Google" id="ProtNLM"/>
    </source>
</evidence>
<keyword evidence="4" id="KW-1185">Reference proteome</keyword>
<gene>
    <name evidence="3" type="ORF">BLW93_00955</name>
</gene>
<dbReference type="AlphaFoldDB" id="A0A1R1MNE2"/>
<reference evidence="3 4" key="1">
    <citation type="submission" date="2016-10" db="EMBL/GenBank/DDBJ databases">
        <title>Genome sequence of a sulfur-reducing bacterium Desulfurobacterium indicum K6013.</title>
        <authorList>
            <person name="Cao J."/>
            <person name="Shao Z."/>
            <person name="Alain K."/>
            <person name="Jebbar M."/>
        </authorList>
    </citation>
    <scope>NUCLEOTIDE SEQUENCE [LARGE SCALE GENOMIC DNA]</scope>
    <source>
        <strain evidence="3 4">K6013</strain>
    </source>
</reference>
<dbReference type="InterPro" id="IPR014717">
    <property type="entry name" value="Transl_elong_EF1B/ribsomal_bS6"/>
</dbReference>
<dbReference type="EMBL" id="MOEN01000002">
    <property type="protein sequence ID" value="OMH41269.1"/>
    <property type="molecule type" value="Genomic_DNA"/>
</dbReference>
<dbReference type="STRING" id="1914305.BLW93_00955"/>
<dbReference type="Pfam" id="PF04350">
    <property type="entry name" value="PilO"/>
    <property type="match status" value="1"/>
</dbReference>
<accession>A0A1R1MNE2</accession>
<feature type="transmembrane region" description="Helical" evidence="2">
    <location>
        <begin position="20"/>
        <end position="37"/>
    </location>
</feature>
<evidence type="ECO:0000256" key="2">
    <source>
        <dbReference type="SAM" id="Phobius"/>
    </source>
</evidence>
<proteinExistence type="predicted"/>
<dbReference type="Proteomes" id="UP000187408">
    <property type="component" value="Unassembled WGS sequence"/>
</dbReference>
<dbReference type="RefSeq" id="WP_076712241.1">
    <property type="nucleotide sequence ID" value="NZ_MOEN01000002.1"/>
</dbReference>
<keyword evidence="2" id="KW-0472">Membrane</keyword>
<dbReference type="Gene3D" id="3.30.70.60">
    <property type="match status" value="1"/>
</dbReference>
<comment type="caution">
    <text evidence="3">The sequence shown here is derived from an EMBL/GenBank/DDBJ whole genome shotgun (WGS) entry which is preliminary data.</text>
</comment>
<feature type="coiled-coil region" evidence="1">
    <location>
        <begin position="49"/>
        <end position="100"/>
    </location>
</feature>
<evidence type="ECO:0000313" key="4">
    <source>
        <dbReference type="Proteomes" id="UP000187408"/>
    </source>
</evidence>
<name>A0A1R1MNE2_9BACT</name>
<keyword evidence="2" id="KW-0812">Transmembrane</keyword>